<reference evidence="2 3" key="1">
    <citation type="journal article" date="2014" name="BMC Genomics">
        <title>Genome sequencing of four Aureobasidium pullulans varieties: biotechnological potential, stress tolerance, and description of new species.</title>
        <authorList>
            <person name="Gostin Ar C."/>
            <person name="Ohm R.A."/>
            <person name="Kogej T."/>
            <person name="Sonjak S."/>
            <person name="Turk M."/>
            <person name="Zajc J."/>
            <person name="Zalar P."/>
            <person name="Grube M."/>
            <person name="Sun H."/>
            <person name="Han J."/>
            <person name="Sharma A."/>
            <person name="Chiniquy J."/>
            <person name="Ngan C.Y."/>
            <person name="Lipzen A."/>
            <person name="Barry K."/>
            <person name="Grigoriev I.V."/>
            <person name="Gunde-Cimerman N."/>
        </authorList>
    </citation>
    <scope>NUCLEOTIDE SEQUENCE [LARGE SCALE GENOMIC DNA]</scope>
    <source>
        <strain evidence="2 3">EXF-2481</strain>
    </source>
</reference>
<accession>A0A074Z8Y5</accession>
<dbReference type="RefSeq" id="XP_013343780.1">
    <property type="nucleotide sequence ID" value="XM_013488326.1"/>
</dbReference>
<organism evidence="2 3">
    <name type="scientific">Aureobasidium subglaciale (strain EXF-2481)</name>
    <name type="common">Aureobasidium pullulans var. subglaciale</name>
    <dbReference type="NCBI Taxonomy" id="1043005"/>
    <lineage>
        <taxon>Eukaryota</taxon>
        <taxon>Fungi</taxon>
        <taxon>Dikarya</taxon>
        <taxon>Ascomycota</taxon>
        <taxon>Pezizomycotina</taxon>
        <taxon>Dothideomycetes</taxon>
        <taxon>Dothideomycetidae</taxon>
        <taxon>Dothideales</taxon>
        <taxon>Saccotheciaceae</taxon>
        <taxon>Aureobasidium</taxon>
    </lineage>
</organism>
<gene>
    <name evidence="2" type="ORF">AUEXF2481DRAFT_29379</name>
</gene>
<dbReference type="AlphaFoldDB" id="A0A074Z8Y5"/>
<feature type="signal peptide" evidence="1">
    <location>
        <begin position="1"/>
        <end position="18"/>
    </location>
</feature>
<keyword evidence="3" id="KW-1185">Reference proteome</keyword>
<name>A0A074Z8Y5_AURSE</name>
<dbReference type="InParanoid" id="A0A074Z8Y5"/>
<evidence type="ECO:0000313" key="3">
    <source>
        <dbReference type="Proteomes" id="UP000030641"/>
    </source>
</evidence>
<evidence type="ECO:0000313" key="2">
    <source>
        <dbReference type="EMBL" id="KEQ95291.1"/>
    </source>
</evidence>
<protein>
    <submittedName>
        <fullName evidence="2">Uncharacterized protein</fullName>
    </submittedName>
</protein>
<proteinExistence type="predicted"/>
<dbReference type="EMBL" id="KL584759">
    <property type="protein sequence ID" value="KEQ95291.1"/>
    <property type="molecule type" value="Genomic_DNA"/>
</dbReference>
<dbReference type="Proteomes" id="UP000030641">
    <property type="component" value="Unassembled WGS sequence"/>
</dbReference>
<feature type="chain" id="PRO_5001705360" evidence="1">
    <location>
        <begin position="19"/>
        <end position="186"/>
    </location>
</feature>
<keyword evidence="1" id="KW-0732">Signal</keyword>
<evidence type="ECO:0000256" key="1">
    <source>
        <dbReference type="SAM" id="SignalP"/>
    </source>
</evidence>
<dbReference type="OrthoDB" id="3932350at2759"/>
<dbReference type="HOGENOM" id="CLU_1454118_0_0_1"/>
<sequence>MRYNIVIYLFTIATSVMALTPNSTVDYDTVRAEMKRLLTPDERLNYRGVTKSAMTGLKYDQLFGVSTAEELITAEIYGRRARPSDDVENLYLFSVGHGLVARFNMAYQQQSLESESEQDKAFRDAYAPNRITIQEMHDQYLNMQRPESPEDKTYVEEYLSQVATDTVAWWNGVIDGSQIKVDLASH</sequence>
<dbReference type="GeneID" id="25363952"/>